<dbReference type="InterPro" id="IPR043550">
    <property type="entry name" value="EHMT1/EHMT2"/>
</dbReference>
<organism evidence="3 4">
    <name type="scientific">Nothoprocta perdicaria</name>
    <name type="common">Chilean tinamou</name>
    <name type="synonym">Crypturus perdicarius</name>
    <dbReference type="NCBI Taxonomy" id="30464"/>
    <lineage>
        <taxon>Eukaryota</taxon>
        <taxon>Metazoa</taxon>
        <taxon>Chordata</taxon>
        <taxon>Craniata</taxon>
        <taxon>Vertebrata</taxon>
        <taxon>Euteleostomi</taxon>
        <taxon>Archelosauria</taxon>
        <taxon>Archosauria</taxon>
        <taxon>Dinosauria</taxon>
        <taxon>Saurischia</taxon>
        <taxon>Theropoda</taxon>
        <taxon>Coelurosauria</taxon>
        <taxon>Aves</taxon>
        <taxon>Palaeognathae</taxon>
        <taxon>Tinamiformes</taxon>
        <taxon>Tinamidae</taxon>
        <taxon>Nothoprocta</taxon>
    </lineage>
</organism>
<evidence type="ECO:0000313" key="3">
    <source>
        <dbReference type="Ensembl" id="ENSNPEP00000016756.1"/>
    </source>
</evidence>
<feature type="repeat" description="ANK" evidence="1">
    <location>
        <begin position="26"/>
        <end position="50"/>
    </location>
</feature>
<dbReference type="SUPFAM" id="SSF48403">
    <property type="entry name" value="Ankyrin repeat"/>
    <property type="match status" value="1"/>
</dbReference>
<name>A0A8C7EFU8_NOTPE</name>
<feature type="compositionally biased region" description="Polar residues" evidence="2">
    <location>
        <begin position="90"/>
        <end position="101"/>
    </location>
</feature>
<evidence type="ECO:0000256" key="1">
    <source>
        <dbReference type="PROSITE-ProRule" id="PRU00023"/>
    </source>
</evidence>
<dbReference type="Pfam" id="PF12796">
    <property type="entry name" value="Ank_2"/>
    <property type="match status" value="1"/>
</dbReference>
<dbReference type="PANTHER" id="PTHR46307">
    <property type="entry name" value="G9A, ISOFORM B"/>
    <property type="match status" value="1"/>
</dbReference>
<reference evidence="3" key="1">
    <citation type="submission" date="2025-08" db="UniProtKB">
        <authorList>
            <consortium name="Ensembl"/>
        </authorList>
    </citation>
    <scope>IDENTIFICATION</scope>
</reference>
<dbReference type="Ensembl" id="ENSNPET00000017165.1">
    <property type="protein sequence ID" value="ENSNPEP00000016756.1"/>
    <property type="gene ID" value="ENSNPEG00000012468.1"/>
</dbReference>
<proteinExistence type="predicted"/>
<dbReference type="GO" id="GO:0046974">
    <property type="term" value="F:histone H3K9 methyltransferase activity"/>
    <property type="evidence" value="ECO:0007669"/>
    <property type="project" value="TreeGrafter"/>
</dbReference>
<keyword evidence="4" id="KW-1185">Reference proteome</keyword>
<dbReference type="AlphaFoldDB" id="A0A8C7EFU8"/>
<dbReference type="PROSITE" id="PS50088">
    <property type="entry name" value="ANK_REPEAT"/>
    <property type="match status" value="2"/>
</dbReference>
<dbReference type="InterPro" id="IPR002110">
    <property type="entry name" value="Ankyrin_rpt"/>
</dbReference>
<dbReference type="PANTHER" id="PTHR46307:SF1">
    <property type="entry name" value="HISTONE-LYSINE N-METHYLTRANSFERASE EHMT2"/>
    <property type="match status" value="1"/>
</dbReference>
<dbReference type="GO" id="GO:0002039">
    <property type="term" value="F:p53 binding"/>
    <property type="evidence" value="ECO:0007669"/>
    <property type="project" value="InterPro"/>
</dbReference>
<dbReference type="PROSITE" id="PS50297">
    <property type="entry name" value="ANK_REP_REGION"/>
    <property type="match status" value="2"/>
</dbReference>
<dbReference type="Gene3D" id="1.25.40.20">
    <property type="entry name" value="Ankyrin repeat-containing domain"/>
    <property type="match status" value="1"/>
</dbReference>
<evidence type="ECO:0000313" key="4">
    <source>
        <dbReference type="Proteomes" id="UP000694420"/>
    </source>
</evidence>
<reference evidence="3" key="2">
    <citation type="submission" date="2025-09" db="UniProtKB">
        <authorList>
            <consortium name="Ensembl"/>
        </authorList>
    </citation>
    <scope>IDENTIFICATION</scope>
</reference>
<accession>A0A8C7EFU8</accession>
<keyword evidence="1" id="KW-0040">ANK repeat</keyword>
<feature type="repeat" description="ANK" evidence="1">
    <location>
        <begin position="60"/>
        <end position="92"/>
    </location>
</feature>
<dbReference type="SMART" id="SM00248">
    <property type="entry name" value="ANK"/>
    <property type="match status" value="2"/>
</dbReference>
<dbReference type="GO" id="GO:0000122">
    <property type="term" value="P:negative regulation of transcription by RNA polymerase II"/>
    <property type="evidence" value="ECO:0007669"/>
    <property type="project" value="TreeGrafter"/>
</dbReference>
<dbReference type="PRINTS" id="PR01415">
    <property type="entry name" value="ANKYRIN"/>
</dbReference>
<dbReference type="InterPro" id="IPR036770">
    <property type="entry name" value="Ankyrin_rpt-contain_sf"/>
</dbReference>
<evidence type="ECO:0000256" key="2">
    <source>
        <dbReference type="SAM" id="MobiDB-lite"/>
    </source>
</evidence>
<protein>
    <submittedName>
        <fullName evidence="3">Uncharacterized protein</fullName>
    </submittedName>
</protein>
<dbReference type="GO" id="GO:0005634">
    <property type="term" value="C:nucleus"/>
    <property type="evidence" value="ECO:0007669"/>
    <property type="project" value="TreeGrafter"/>
</dbReference>
<sequence>MEAVANNHVEAARYMVRRGGCVYSKDGSTCLHHAAKNGNLEMVDLLLATGQVDVNAQDNGGWTPIIWAAEHKHIEVIRRLLTRGADVTLTDNVSAGRQQSHGAGGGRLGVSRTPHPQKGQF</sequence>
<dbReference type="Proteomes" id="UP000694420">
    <property type="component" value="Unplaced"/>
</dbReference>
<dbReference type="GO" id="GO:0000785">
    <property type="term" value="C:chromatin"/>
    <property type="evidence" value="ECO:0007669"/>
    <property type="project" value="TreeGrafter"/>
</dbReference>
<feature type="region of interest" description="Disordered" evidence="2">
    <location>
        <begin position="90"/>
        <end position="121"/>
    </location>
</feature>